<keyword evidence="2" id="KW-1185">Reference proteome</keyword>
<dbReference type="InParanoid" id="M4B2P5"/>
<reference evidence="2" key="1">
    <citation type="journal article" date="2010" name="Science">
        <title>Signatures of adaptation to obligate biotrophy in the Hyaloperonospora arabidopsidis genome.</title>
        <authorList>
            <person name="Baxter L."/>
            <person name="Tripathy S."/>
            <person name="Ishaque N."/>
            <person name="Boot N."/>
            <person name="Cabral A."/>
            <person name="Kemen E."/>
            <person name="Thines M."/>
            <person name="Ah-Fong A."/>
            <person name="Anderson R."/>
            <person name="Badejoko W."/>
            <person name="Bittner-Eddy P."/>
            <person name="Boore J.L."/>
            <person name="Chibucos M.C."/>
            <person name="Coates M."/>
            <person name="Dehal P."/>
            <person name="Delehaunty K."/>
            <person name="Dong S."/>
            <person name="Downton P."/>
            <person name="Dumas B."/>
            <person name="Fabro G."/>
            <person name="Fronick C."/>
            <person name="Fuerstenberg S.I."/>
            <person name="Fulton L."/>
            <person name="Gaulin E."/>
            <person name="Govers F."/>
            <person name="Hughes L."/>
            <person name="Humphray S."/>
            <person name="Jiang R.H."/>
            <person name="Judelson H."/>
            <person name="Kamoun S."/>
            <person name="Kyung K."/>
            <person name="Meijer H."/>
            <person name="Minx P."/>
            <person name="Morris P."/>
            <person name="Nelson J."/>
            <person name="Phuntumart V."/>
            <person name="Qutob D."/>
            <person name="Rehmany A."/>
            <person name="Rougon-Cardoso A."/>
            <person name="Ryden P."/>
            <person name="Torto-Alalibo T."/>
            <person name="Studholme D."/>
            <person name="Wang Y."/>
            <person name="Win J."/>
            <person name="Wood J."/>
            <person name="Clifton S.W."/>
            <person name="Rogers J."/>
            <person name="Van den Ackerveken G."/>
            <person name="Jones J.D."/>
            <person name="McDowell J.M."/>
            <person name="Beynon J."/>
            <person name="Tyler B.M."/>
        </authorList>
    </citation>
    <scope>NUCLEOTIDE SEQUENCE [LARGE SCALE GENOMIC DNA]</scope>
    <source>
        <strain evidence="2">Emoy2</strain>
    </source>
</reference>
<protein>
    <submittedName>
        <fullName evidence="1">Uncharacterized protein</fullName>
    </submittedName>
</protein>
<sequence length="77" mass="9189">MVYPREWAISASLVQDYEGLLMPEAGEADDRPTNPHCGTRRRTICIEFRWVSPFQARRCEGELSVRPRFYRRYEPRL</sequence>
<dbReference type="AlphaFoldDB" id="M4B2P5"/>
<organism evidence="1 2">
    <name type="scientific">Hyaloperonospora arabidopsidis (strain Emoy2)</name>
    <name type="common">Downy mildew agent</name>
    <name type="synonym">Peronospora arabidopsidis</name>
    <dbReference type="NCBI Taxonomy" id="559515"/>
    <lineage>
        <taxon>Eukaryota</taxon>
        <taxon>Sar</taxon>
        <taxon>Stramenopiles</taxon>
        <taxon>Oomycota</taxon>
        <taxon>Peronosporomycetes</taxon>
        <taxon>Peronosporales</taxon>
        <taxon>Peronosporaceae</taxon>
        <taxon>Hyaloperonospora</taxon>
    </lineage>
</organism>
<dbReference type="VEuPathDB" id="FungiDB:HpaG800543"/>
<proteinExistence type="predicted"/>
<evidence type="ECO:0000313" key="1">
    <source>
        <dbReference type="EnsemblProtists" id="HpaP800543"/>
    </source>
</evidence>
<dbReference type="EnsemblProtists" id="HpaT800543">
    <property type="protein sequence ID" value="HpaP800543"/>
    <property type="gene ID" value="HpaG800543"/>
</dbReference>
<dbReference type="EMBL" id="JH598094">
    <property type="status" value="NOT_ANNOTATED_CDS"/>
    <property type="molecule type" value="Genomic_DNA"/>
</dbReference>
<reference evidence="1" key="2">
    <citation type="submission" date="2015-06" db="UniProtKB">
        <authorList>
            <consortium name="EnsemblProtists"/>
        </authorList>
    </citation>
    <scope>IDENTIFICATION</scope>
    <source>
        <strain evidence="1">Emoy2</strain>
    </source>
</reference>
<evidence type="ECO:0000313" key="2">
    <source>
        <dbReference type="Proteomes" id="UP000011713"/>
    </source>
</evidence>
<name>M4B2P5_HYAAE</name>
<accession>M4B2P5</accession>
<dbReference type="HOGENOM" id="CLU_2643281_0_0_1"/>
<dbReference type="Proteomes" id="UP000011713">
    <property type="component" value="Unassembled WGS sequence"/>
</dbReference>